<keyword evidence="2 7" id="KW-0812">Transmembrane</keyword>
<dbReference type="Pfam" id="PF13520">
    <property type="entry name" value="AA_permease_2"/>
    <property type="match status" value="1"/>
</dbReference>
<keyword evidence="9" id="KW-1185">Reference proteome</keyword>
<dbReference type="InterPro" id="IPR002293">
    <property type="entry name" value="AA/rel_permease1"/>
</dbReference>
<dbReference type="InterPro" id="IPR044053">
    <property type="entry name" value="AsaB-like"/>
</dbReference>
<feature type="transmembrane region" description="Helical" evidence="7">
    <location>
        <begin position="482"/>
        <end position="504"/>
    </location>
</feature>
<organism evidence="8 9">
    <name type="scientific">Paraphoma chrysanthemicola</name>
    <dbReference type="NCBI Taxonomy" id="798071"/>
    <lineage>
        <taxon>Eukaryota</taxon>
        <taxon>Fungi</taxon>
        <taxon>Dikarya</taxon>
        <taxon>Ascomycota</taxon>
        <taxon>Pezizomycotina</taxon>
        <taxon>Dothideomycetes</taxon>
        <taxon>Pleosporomycetidae</taxon>
        <taxon>Pleosporales</taxon>
        <taxon>Pleosporineae</taxon>
        <taxon>Phaeosphaeriaceae</taxon>
        <taxon>Paraphoma</taxon>
    </lineage>
</organism>
<feature type="region of interest" description="Disordered" evidence="6">
    <location>
        <begin position="1"/>
        <end position="28"/>
    </location>
</feature>
<keyword evidence="4 7" id="KW-0472">Membrane</keyword>
<comment type="caution">
    <text evidence="8">The sequence shown here is derived from an EMBL/GenBank/DDBJ whole genome shotgun (WGS) entry which is preliminary data.</text>
</comment>
<gene>
    <name evidence="8" type="ORF">FB567DRAFT_571270</name>
</gene>
<feature type="transmembrane region" description="Helical" evidence="7">
    <location>
        <begin position="205"/>
        <end position="225"/>
    </location>
</feature>
<dbReference type="OrthoDB" id="5982228at2759"/>
<feature type="transmembrane region" description="Helical" evidence="7">
    <location>
        <begin position="173"/>
        <end position="193"/>
    </location>
</feature>
<dbReference type="InterPro" id="IPR050598">
    <property type="entry name" value="AminoAcid_Transporter"/>
</dbReference>
<feature type="transmembrane region" description="Helical" evidence="7">
    <location>
        <begin position="421"/>
        <end position="439"/>
    </location>
</feature>
<evidence type="ECO:0000256" key="7">
    <source>
        <dbReference type="SAM" id="Phobius"/>
    </source>
</evidence>
<dbReference type="EMBL" id="JAGMVJ010000015">
    <property type="protein sequence ID" value="KAH7080633.1"/>
    <property type="molecule type" value="Genomic_DNA"/>
</dbReference>
<feature type="transmembrane region" description="Helical" evidence="7">
    <location>
        <begin position="61"/>
        <end position="81"/>
    </location>
</feature>
<feature type="transmembrane region" description="Helical" evidence="7">
    <location>
        <begin position="451"/>
        <end position="470"/>
    </location>
</feature>
<feature type="transmembrane region" description="Helical" evidence="7">
    <location>
        <begin position="135"/>
        <end position="161"/>
    </location>
</feature>
<dbReference type="AlphaFoldDB" id="A0A8K0QZM0"/>
<evidence type="ECO:0000313" key="9">
    <source>
        <dbReference type="Proteomes" id="UP000813461"/>
    </source>
</evidence>
<dbReference type="GO" id="GO:0016491">
    <property type="term" value="F:oxidoreductase activity"/>
    <property type="evidence" value="ECO:0007669"/>
    <property type="project" value="InterPro"/>
</dbReference>
<evidence type="ECO:0000256" key="1">
    <source>
        <dbReference type="ARBA" id="ARBA00004141"/>
    </source>
</evidence>
<evidence type="ECO:0000256" key="2">
    <source>
        <dbReference type="ARBA" id="ARBA00022692"/>
    </source>
</evidence>
<dbReference type="FunFam" id="1.20.1740.10:FF:000025">
    <property type="entry name" value="High-affinity methionine permease"/>
    <property type="match status" value="1"/>
</dbReference>
<evidence type="ECO:0000256" key="5">
    <source>
        <dbReference type="ARBA" id="ARBA00023604"/>
    </source>
</evidence>
<dbReference type="NCBIfam" id="NF041278">
    <property type="entry name" value="CmcJ_NvfI_EfuI"/>
    <property type="match status" value="1"/>
</dbReference>
<evidence type="ECO:0000256" key="4">
    <source>
        <dbReference type="ARBA" id="ARBA00023136"/>
    </source>
</evidence>
<feature type="transmembrane region" description="Helical" evidence="7">
    <location>
        <begin position="93"/>
        <end position="114"/>
    </location>
</feature>
<dbReference type="GO" id="GO:0015179">
    <property type="term" value="F:L-amino acid transmembrane transporter activity"/>
    <property type="evidence" value="ECO:0007669"/>
    <property type="project" value="TreeGrafter"/>
</dbReference>
<feature type="transmembrane region" description="Helical" evidence="7">
    <location>
        <begin position="288"/>
        <end position="310"/>
    </location>
</feature>
<dbReference type="PANTHER" id="PTHR11785:SF532">
    <property type="entry name" value="TRANSPORTER, PUTATIVE (EUROFUNG)-RELATED"/>
    <property type="match status" value="1"/>
</dbReference>
<evidence type="ECO:0000313" key="8">
    <source>
        <dbReference type="EMBL" id="KAH7080633.1"/>
    </source>
</evidence>
<dbReference type="PANTHER" id="PTHR11785">
    <property type="entry name" value="AMINO ACID TRANSPORTER"/>
    <property type="match status" value="1"/>
</dbReference>
<feature type="transmembrane region" description="Helical" evidence="7">
    <location>
        <begin position="340"/>
        <end position="364"/>
    </location>
</feature>
<accession>A0A8K0QZM0</accession>
<comment type="subcellular location">
    <subcellularLocation>
        <location evidence="1">Membrane</location>
        <topology evidence="1">Multi-pass membrane protein</topology>
    </subcellularLocation>
</comment>
<evidence type="ECO:0000256" key="6">
    <source>
        <dbReference type="SAM" id="MobiDB-lite"/>
    </source>
</evidence>
<dbReference type="Gene3D" id="1.20.1740.10">
    <property type="entry name" value="Amino acid/polyamine transporter I"/>
    <property type="match status" value="1"/>
</dbReference>
<keyword evidence="3 7" id="KW-1133">Transmembrane helix</keyword>
<protein>
    <submittedName>
        <fullName evidence="8">Amino acid permease-domain-containing protein</fullName>
    </submittedName>
</protein>
<feature type="transmembrane region" description="Helical" evidence="7">
    <location>
        <begin position="249"/>
        <end position="268"/>
    </location>
</feature>
<name>A0A8K0QZM0_9PLEO</name>
<proteinExistence type="inferred from homology"/>
<dbReference type="GO" id="GO:0016020">
    <property type="term" value="C:membrane"/>
    <property type="evidence" value="ECO:0007669"/>
    <property type="project" value="UniProtKB-SubCell"/>
</dbReference>
<dbReference type="Proteomes" id="UP000813461">
    <property type="component" value="Unassembled WGS sequence"/>
</dbReference>
<reference evidence="8" key="1">
    <citation type="journal article" date="2021" name="Nat. Commun.">
        <title>Genetic determinants of endophytism in the Arabidopsis root mycobiome.</title>
        <authorList>
            <person name="Mesny F."/>
            <person name="Miyauchi S."/>
            <person name="Thiergart T."/>
            <person name="Pickel B."/>
            <person name="Atanasova L."/>
            <person name="Karlsson M."/>
            <person name="Huettel B."/>
            <person name="Barry K.W."/>
            <person name="Haridas S."/>
            <person name="Chen C."/>
            <person name="Bauer D."/>
            <person name="Andreopoulos W."/>
            <person name="Pangilinan J."/>
            <person name="LaButti K."/>
            <person name="Riley R."/>
            <person name="Lipzen A."/>
            <person name="Clum A."/>
            <person name="Drula E."/>
            <person name="Henrissat B."/>
            <person name="Kohler A."/>
            <person name="Grigoriev I.V."/>
            <person name="Martin F.M."/>
            <person name="Hacquard S."/>
        </authorList>
    </citation>
    <scope>NUCLEOTIDE SEQUENCE</scope>
    <source>
        <strain evidence="8">MPI-SDFR-AT-0120</strain>
    </source>
</reference>
<sequence length="768" mass="85110">MPPSEHEPLLSHPLLPAESTKGSTPSLESYAIPEEFPTRSIEDDVLPETSTLGRTITWSSAYILVISRVIGSGIFATPGVIVKDVGSVGLSLVLWVIGALVAACGLAVGLEYGCMLPRSGGEKVYLEFVYRKPKFLASTLVATQAVLLGFTASNCIVFAQYTLYAFDVDASDVLRKSLAVGLLTVITVLHGCFMTTGIRIQNVLGWIKVGLIIFMVISGLFVVLFRNHGHNGSGSQFPARSDLWKGADWSWGIISTSLFKVFYSFAGLNNVNNVMNEVRNPVRTLKSVSVTALVTAGVMYMLVNIAYFIVVPLDEIKESGELIAALFFERCFGQNVGRTLLPLAVALSGAGNVMVVTFALARLNQEIARQGFLPFSKLLASSRPFNAPLGGLVVHYIPSVLVIVLPPSGEVYSFILEVEGYPGQVFALASSIGLLWLRIKRPDLKRPFKAWRIAVALRIGLCLALLAAPFFPPREKEHKHGIWYATYAVVGISVIVFGLLYWYIWTKLIPAWQGYRLEEETDVLNDGTVRPFEVHPVTVHDIRDRESDYTLDKSGFQIHRHTASEKDFTDEEKIKTGYYAETENLLKDVTGASRVFIFDHTIRRQPPGQVSSGRNLRGPVQRVHIDQSYSAALSRVPHHLPDEAKKLLQGRVQIINVWRPIKTVQRDPLAVAEAKSVDDGSLVVTELIYPNRKGETYAVKHDPAHRWFYKSGLTPDEVLLIKCFDSKLDGRARRVPHTAFHVPGTENNEGRESIEIRALVFHEDDTLE</sequence>
<feature type="transmembrane region" description="Helical" evidence="7">
    <location>
        <begin position="385"/>
        <end position="409"/>
    </location>
</feature>
<evidence type="ECO:0000256" key="3">
    <source>
        <dbReference type="ARBA" id="ARBA00022989"/>
    </source>
</evidence>
<comment type="similarity">
    <text evidence="5">Belongs to the asaB hydroxylase/desaturase family.</text>
</comment>